<proteinExistence type="predicted"/>
<organism evidence="2 3">
    <name type="scientific">Paenalkalicoccus suaedae</name>
    <dbReference type="NCBI Taxonomy" id="2592382"/>
    <lineage>
        <taxon>Bacteria</taxon>
        <taxon>Bacillati</taxon>
        <taxon>Bacillota</taxon>
        <taxon>Bacilli</taxon>
        <taxon>Bacillales</taxon>
        <taxon>Bacillaceae</taxon>
        <taxon>Paenalkalicoccus</taxon>
    </lineage>
</organism>
<dbReference type="InterPro" id="IPR035167">
    <property type="entry name" value="DUF5316"/>
</dbReference>
<dbReference type="RefSeq" id="WP_176008449.1">
    <property type="nucleotide sequence ID" value="NZ_CP041372.2"/>
</dbReference>
<dbReference type="KEGG" id="psua:FLK61_27040"/>
<protein>
    <submittedName>
        <fullName evidence="2">Uncharacterized protein</fullName>
    </submittedName>
</protein>
<evidence type="ECO:0000313" key="3">
    <source>
        <dbReference type="Proteomes" id="UP000318138"/>
    </source>
</evidence>
<dbReference type="Pfam" id="PF17247">
    <property type="entry name" value="DUF5316"/>
    <property type="match status" value="1"/>
</dbReference>
<dbReference type="EMBL" id="CP041372">
    <property type="protein sequence ID" value="QKS70411.1"/>
    <property type="molecule type" value="Genomic_DNA"/>
</dbReference>
<keyword evidence="3" id="KW-1185">Reference proteome</keyword>
<name>A0A859FCB3_9BACI</name>
<dbReference type="AlphaFoldDB" id="A0A859FCB3"/>
<feature type="transmembrane region" description="Helical" evidence="1">
    <location>
        <begin position="6"/>
        <end position="24"/>
    </location>
</feature>
<evidence type="ECO:0000313" key="2">
    <source>
        <dbReference type="EMBL" id="QKS70411.1"/>
    </source>
</evidence>
<keyword evidence="1" id="KW-0812">Transmembrane</keyword>
<sequence>MVHTLLIIGLICIIISAIFIGAFPNEPRPHVQRRPDFHSETADHRHFRTKAAMILGLVGLIFFGIAGLLYIL</sequence>
<accession>A0A859FCB3</accession>
<dbReference type="Proteomes" id="UP000318138">
    <property type="component" value="Chromosome"/>
</dbReference>
<keyword evidence="1" id="KW-1133">Transmembrane helix</keyword>
<gene>
    <name evidence="2" type="ORF">FLK61_27040</name>
</gene>
<feature type="transmembrane region" description="Helical" evidence="1">
    <location>
        <begin position="51"/>
        <end position="71"/>
    </location>
</feature>
<keyword evidence="1" id="KW-0472">Membrane</keyword>
<evidence type="ECO:0000256" key="1">
    <source>
        <dbReference type="SAM" id="Phobius"/>
    </source>
</evidence>
<reference evidence="3" key="1">
    <citation type="submission" date="2019-07" db="EMBL/GenBank/DDBJ databases">
        <title>Bacillus alkalisoli sp. nov. isolated from saline soil.</title>
        <authorList>
            <person name="Sun J.-Q."/>
            <person name="Xu L."/>
        </authorList>
    </citation>
    <scope>NUCLEOTIDE SEQUENCE [LARGE SCALE GENOMIC DNA]</scope>
    <source>
        <strain evidence="3">M4U3P1</strain>
    </source>
</reference>